<comment type="caution">
    <text evidence="1">The sequence shown here is derived from an EMBL/GenBank/DDBJ whole genome shotgun (WGS) entry which is preliminary data.</text>
</comment>
<evidence type="ECO:0000313" key="1">
    <source>
        <dbReference type="EMBL" id="GAI27857.1"/>
    </source>
</evidence>
<reference evidence="1" key="1">
    <citation type="journal article" date="2014" name="Front. Microbiol.">
        <title>High frequency of phylogenetically diverse reductive dehalogenase-homologous genes in deep subseafloor sedimentary metagenomes.</title>
        <authorList>
            <person name="Kawai M."/>
            <person name="Futagami T."/>
            <person name="Toyoda A."/>
            <person name="Takaki Y."/>
            <person name="Nishi S."/>
            <person name="Hori S."/>
            <person name="Arai W."/>
            <person name="Tsubouchi T."/>
            <person name="Morono Y."/>
            <person name="Uchiyama I."/>
            <person name="Ito T."/>
            <person name="Fujiyama A."/>
            <person name="Inagaki F."/>
            <person name="Takami H."/>
        </authorList>
    </citation>
    <scope>NUCLEOTIDE SEQUENCE</scope>
    <source>
        <strain evidence="1">Expedition CK06-06</strain>
    </source>
</reference>
<dbReference type="EMBL" id="BARV01021809">
    <property type="protein sequence ID" value="GAI27857.1"/>
    <property type="molecule type" value="Genomic_DNA"/>
</dbReference>
<accession>X1M891</accession>
<name>X1M891_9ZZZZ</name>
<sequence>VSLKEIPFKKEKGTLLHRQFGDLKVYTKVIKSKAKLLEVKVSGMVKGKRWSTKILINLFGRPTSEAIRDTLIGRVLKQLGSEGVRLSPEKYESMVYTPSEYSKLKLLRRVRIDLTYV</sequence>
<organism evidence="1">
    <name type="scientific">marine sediment metagenome</name>
    <dbReference type="NCBI Taxonomy" id="412755"/>
    <lineage>
        <taxon>unclassified sequences</taxon>
        <taxon>metagenomes</taxon>
        <taxon>ecological metagenomes</taxon>
    </lineage>
</organism>
<feature type="non-terminal residue" evidence="1">
    <location>
        <position position="1"/>
    </location>
</feature>
<protein>
    <submittedName>
        <fullName evidence="1">Uncharacterized protein</fullName>
    </submittedName>
</protein>
<dbReference type="AlphaFoldDB" id="X1M891"/>
<proteinExistence type="predicted"/>
<gene>
    <name evidence="1" type="ORF">S06H3_36057</name>
</gene>